<sequence length="165" mass="18188">MTAFAPGGRLWTRRSGYSSYSLFLRLRGPAVGTVGHASPSVHSGPASSSASLHDHTAITAHHDPTSAIVLAGIVDSTHLSRSRVLGQLQEPSYPLCPMDNPATERKIKSWGIAMQLEDRERREANRRTEKEIKKKREKEKEQKGSGEGVSHQSSVEKGHARRKRT</sequence>
<gene>
    <name evidence="2" type="ORF">G5I_14274</name>
</gene>
<protein>
    <submittedName>
        <fullName evidence="2">Uncharacterized protein</fullName>
    </submittedName>
</protein>
<reference evidence="2" key="1">
    <citation type="submission" date="2011-02" db="EMBL/GenBank/DDBJ databases">
        <title>The genome of the leaf-cutting ant Acromyrmex echinatior suggests key adaptations to social evolution and fungus farming.</title>
        <authorList>
            <person name="Nygaard S."/>
            <person name="Zhang G."/>
        </authorList>
    </citation>
    <scope>NUCLEOTIDE SEQUENCE</scope>
</reference>
<organism evidence="3">
    <name type="scientific">Acromyrmex echinatior</name>
    <name type="common">Panamanian leafcutter ant</name>
    <name type="synonym">Acromyrmex octospinosus echinatior</name>
    <dbReference type="NCBI Taxonomy" id="103372"/>
    <lineage>
        <taxon>Eukaryota</taxon>
        <taxon>Metazoa</taxon>
        <taxon>Ecdysozoa</taxon>
        <taxon>Arthropoda</taxon>
        <taxon>Hexapoda</taxon>
        <taxon>Insecta</taxon>
        <taxon>Pterygota</taxon>
        <taxon>Neoptera</taxon>
        <taxon>Endopterygota</taxon>
        <taxon>Hymenoptera</taxon>
        <taxon>Apocrita</taxon>
        <taxon>Aculeata</taxon>
        <taxon>Formicoidea</taxon>
        <taxon>Formicidae</taxon>
        <taxon>Myrmicinae</taxon>
        <taxon>Acromyrmex</taxon>
    </lineage>
</organism>
<dbReference type="InParanoid" id="F4X7D4"/>
<evidence type="ECO:0000256" key="1">
    <source>
        <dbReference type="SAM" id="MobiDB-lite"/>
    </source>
</evidence>
<feature type="compositionally biased region" description="Basic and acidic residues" evidence="1">
    <location>
        <begin position="116"/>
        <end position="144"/>
    </location>
</feature>
<keyword evidence="3" id="KW-1185">Reference proteome</keyword>
<proteinExistence type="predicted"/>
<dbReference type="EMBL" id="GL888828">
    <property type="protein sequence ID" value="EGI57746.1"/>
    <property type="molecule type" value="Genomic_DNA"/>
</dbReference>
<evidence type="ECO:0000313" key="3">
    <source>
        <dbReference type="Proteomes" id="UP000007755"/>
    </source>
</evidence>
<accession>F4X7D4</accession>
<dbReference type="AlphaFoldDB" id="F4X7D4"/>
<name>F4X7D4_ACREC</name>
<feature type="region of interest" description="Disordered" evidence="1">
    <location>
        <begin position="115"/>
        <end position="165"/>
    </location>
</feature>
<dbReference type="Proteomes" id="UP000007755">
    <property type="component" value="Unassembled WGS sequence"/>
</dbReference>
<evidence type="ECO:0000313" key="2">
    <source>
        <dbReference type="EMBL" id="EGI57746.1"/>
    </source>
</evidence>